<comment type="caution">
    <text evidence="1">The sequence shown here is derived from an EMBL/GenBank/DDBJ whole genome shotgun (WGS) entry which is preliminary data.</text>
</comment>
<name>A0ABX1BVK3_9ACTN</name>
<gene>
    <name evidence="1" type="ORF">HCK00_04285</name>
</gene>
<reference evidence="1 2" key="1">
    <citation type="submission" date="2020-03" db="EMBL/GenBank/DDBJ databases">
        <title>WGS of actinomycetes isolated from Thailand.</title>
        <authorList>
            <person name="Thawai C."/>
        </authorList>
    </citation>
    <scope>NUCLEOTIDE SEQUENCE [LARGE SCALE GENOMIC DNA]</scope>
    <source>
        <strain evidence="1 2">PLAI 1-29</strain>
    </source>
</reference>
<evidence type="ECO:0000313" key="2">
    <source>
        <dbReference type="Proteomes" id="UP000695264"/>
    </source>
</evidence>
<dbReference type="Proteomes" id="UP000695264">
    <property type="component" value="Unassembled WGS sequence"/>
</dbReference>
<protein>
    <recommendedName>
        <fullName evidence="3">Lipoprotein</fullName>
    </recommendedName>
</protein>
<organism evidence="1 2">
    <name type="scientific">Streptomyces zingiberis</name>
    <dbReference type="NCBI Taxonomy" id="2053010"/>
    <lineage>
        <taxon>Bacteria</taxon>
        <taxon>Bacillati</taxon>
        <taxon>Actinomycetota</taxon>
        <taxon>Actinomycetes</taxon>
        <taxon>Kitasatosporales</taxon>
        <taxon>Streptomycetaceae</taxon>
        <taxon>Streptomyces</taxon>
    </lineage>
</organism>
<proteinExistence type="predicted"/>
<evidence type="ECO:0000313" key="1">
    <source>
        <dbReference type="EMBL" id="NJP99781.1"/>
    </source>
</evidence>
<sequence length="393" mass="42303">MLALLPGCGGPRADEGDVARLLDRRSAALLGKDERALLADVEPSATRLRARQRETLRNLSEVPLASLGYELTGTGGFPPAAGEGRRLAVRARLSYRLAGHDAGPATADRWLTLAERGGRWYLAAEEPAPDGPELLWEQGRVTAVRGPHSLVLGVGQPERRLTEVARTAGRAVPAVDAAWRGAWERRVVVLVPRSPAAMAALLGDPPGSYRGIAAVTTGRPGRSPGGPADRVIVNPDAYGVLGEAGRRMVLTHETTHVATRRHTTAATPLWLSEGFADWAAYRGADRPARQLAPTVTREIAAGRPPRALPRDAGFSFTGAPERLARAYEEGWLACAMIAERWGEARLFAFYRAVGAGERLGRSRAVTEALRSELGLSEAEFTDRWRAYAVERLG</sequence>
<dbReference type="EMBL" id="JAATEN010000002">
    <property type="protein sequence ID" value="NJP99781.1"/>
    <property type="molecule type" value="Genomic_DNA"/>
</dbReference>
<keyword evidence="2" id="KW-1185">Reference proteome</keyword>
<accession>A0ABX1BVK3</accession>
<evidence type="ECO:0008006" key="3">
    <source>
        <dbReference type="Google" id="ProtNLM"/>
    </source>
</evidence>